<feature type="compositionally biased region" description="Polar residues" evidence="2">
    <location>
        <begin position="19"/>
        <end position="30"/>
    </location>
</feature>
<feature type="region of interest" description="Disordered" evidence="2">
    <location>
        <begin position="766"/>
        <end position="826"/>
    </location>
</feature>
<dbReference type="RefSeq" id="XP_014260416.1">
    <property type="nucleotide sequence ID" value="XM_014404930.2"/>
</dbReference>
<dbReference type="SMART" id="SM00456">
    <property type="entry name" value="WW"/>
    <property type="match status" value="1"/>
</dbReference>
<keyword evidence="1" id="KW-0175">Coiled coil</keyword>
<accession>A0A8I6SNC5</accession>
<feature type="coiled-coil region" evidence="1">
    <location>
        <begin position="493"/>
        <end position="546"/>
    </location>
</feature>
<dbReference type="InterPro" id="IPR053233">
    <property type="entry name" value="ABRA-related"/>
</dbReference>
<keyword evidence="5" id="KW-1185">Reference proteome</keyword>
<organism evidence="4 5">
    <name type="scientific">Cimex lectularius</name>
    <name type="common">Bed bug</name>
    <name type="synonym">Acanthia lectularia</name>
    <dbReference type="NCBI Taxonomy" id="79782"/>
    <lineage>
        <taxon>Eukaryota</taxon>
        <taxon>Metazoa</taxon>
        <taxon>Ecdysozoa</taxon>
        <taxon>Arthropoda</taxon>
        <taxon>Hexapoda</taxon>
        <taxon>Insecta</taxon>
        <taxon>Pterygota</taxon>
        <taxon>Neoptera</taxon>
        <taxon>Paraneoptera</taxon>
        <taxon>Hemiptera</taxon>
        <taxon>Heteroptera</taxon>
        <taxon>Panheteroptera</taxon>
        <taxon>Cimicomorpha</taxon>
        <taxon>Cimicidae</taxon>
        <taxon>Cimex</taxon>
    </lineage>
</organism>
<feature type="compositionally biased region" description="Polar residues" evidence="2">
    <location>
        <begin position="702"/>
        <end position="715"/>
    </location>
</feature>
<feature type="compositionally biased region" description="Polar residues" evidence="2">
    <location>
        <begin position="803"/>
        <end position="826"/>
    </location>
</feature>
<feature type="compositionally biased region" description="Polar residues" evidence="2">
    <location>
        <begin position="292"/>
        <end position="304"/>
    </location>
</feature>
<dbReference type="Pfam" id="PF00397">
    <property type="entry name" value="WW"/>
    <property type="match status" value="1"/>
</dbReference>
<dbReference type="PANTHER" id="PTHR21715">
    <property type="entry name" value="RH04127P"/>
    <property type="match status" value="1"/>
</dbReference>
<dbReference type="OrthoDB" id="6344460at2759"/>
<dbReference type="AlphaFoldDB" id="A0A8I6SNC5"/>
<feature type="region of interest" description="Disordered" evidence="2">
    <location>
        <begin position="285"/>
        <end position="308"/>
    </location>
</feature>
<dbReference type="InterPro" id="IPR036020">
    <property type="entry name" value="WW_dom_sf"/>
</dbReference>
<dbReference type="InterPro" id="IPR001202">
    <property type="entry name" value="WW_dom"/>
</dbReference>
<evidence type="ECO:0000313" key="4">
    <source>
        <dbReference type="EnsemblMetazoa" id="XP_014260416.1"/>
    </source>
</evidence>
<dbReference type="PROSITE" id="PS01159">
    <property type="entry name" value="WW_DOMAIN_1"/>
    <property type="match status" value="1"/>
</dbReference>
<evidence type="ECO:0000313" key="5">
    <source>
        <dbReference type="Proteomes" id="UP000494040"/>
    </source>
</evidence>
<dbReference type="CDD" id="cd00201">
    <property type="entry name" value="WW"/>
    <property type="match status" value="1"/>
</dbReference>
<feature type="region of interest" description="Disordered" evidence="2">
    <location>
        <begin position="407"/>
        <end position="437"/>
    </location>
</feature>
<evidence type="ECO:0000259" key="3">
    <source>
        <dbReference type="PROSITE" id="PS50020"/>
    </source>
</evidence>
<dbReference type="PROSITE" id="PS50020">
    <property type="entry name" value="WW_DOMAIN_2"/>
    <property type="match status" value="1"/>
</dbReference>
<feature type="compositionally biased region" description="Polar residues" evidence="2">
    <location>
        <begin position="1"/>
        <end position="10"/>
    </location>
</feature>
<protein>
    <recommendedName>
        <fullName evidence="3">WW domain-containing protein</fullName>
    </recommendedName>
</protein>
<dbReference type="Gene3D" id="3.30.1470.10">
    <property type="entry name" value="Photosystem I PsaD, reaction center subunit II"/>
    <property type="match status" value="1"/>
</dbReference>
<feature type="region of interest" description="Disordered" evidence="2">
    <location>
        <begin position="1"/>
        <end position="30"/>
    </location>
</feature>
<name>A0A8I6SNC5_CIMLE</name>
<dbReference type="PANTHER" id="PTHR21715:SF0">
    <property type="entry name" value="RH04127P"/>
    <property type="match status" value="1"/>
</dbReference>
<evidence type="ECO:0000256" key="1">
    <source>
        <dbReference type="SAM" id="Coils"/>
    </source>
</evidence>
<proteinExistence type="predicted"/>
<feature type="region of interest" description="Disordered" evidence="2">
    <location>
        <begin position="700"/>
        <end position="719"/>
    </location>
</feature>
<sequence length="1067" mass="122892">MGTLASSISSGEKKEDKCGTQTKGDSKMNNQTLRTKTIVCEEVFHENSVPSEGEVLDYAKKIGIDPEREPHLLPIALNGLMQPLPQGWRPCFDGTLKRWYYYNDITKSSQWEHPLDDVYRNLVKRGRSEGYCLMANDEVKIPKEDIKSFEDISEHSSGKENKLDNSVMDLNGTDKVKDSYPRTHQPLLLRRKQLQLNVNSQQFPSLHVAKLISKTRKDDIEERGESKVCRMAICKLENSPPHYASLLSKENNKTFQPHRRVKTPVHTLAPQNLSDTQIKGAIFSSGPKKLTRSSPIQDMSNPSDSPKKKLVKFTDLGRKSEGTKYKLSDNESSLSEEEFAFEEKKENSNYHAEKLIENSGVKMIKKSIIPDGGNKFGSAKNTVTKHGVNCMLDEESEGKIEDVRKQRLSKMSPSVHSPLKNSIKEETTKGDLSASDTNMMNISTSLSSNSTSKKQLDPEIADLRDAIKNMVNFDNTKLDLASYVKNKSSTKLAMFEEKLAKEIQEKLTQLKMQQIERMNKFKYELEKQEESEKGKLQKEIDNNLENLKISLNIERELKEKEIRNEHEKAMGELIGRLEAEKANHIASKMIEYKAEEDQQITDIKNRGLLRIEEVKTFFETQAKEMEEKYQSEVKKLDSEFTDKLNNLKIAKEGELKEAEAEWQEKIKANSIQHELLFESTTAEHKKNMDALQEKFQKEEQALKQSNAEHNNAQGQSKKEPNTLILTMEFEKVKCEKRIIEDKFKMLKEKYLHLKKEIENAVERKLKNKSRKKKEEQNLGKELKAYQEEKEKRNDEKENNDENQLSLPKTPTKPGTQNEPSSDDQYTSLSLTLPNIEHISHSTKMNKVERKKVKLLEKKKLSRGKLRLEHSRNRPSSILCKMSHQEEKAPANSQGDTYIHYTFQGQGCSTKTENDSYIQKIIQEQEAVRNAREYLLQQKREIDARYNIIRNNTSTMQELQQQDRDLTEMEASLYRTKALLGEKMVHLRLLGQTFTRIIQDTPNSLVKANIQMDNSLITTINTLPGTDKPYVNFSITKPEQPIQRIAPRSEIESKLKDMQNWLEKTAPK</sequence>
<dbReference type="Proteomes" id="UP000494040">
    <property type="component" value="Unassembled WGS sequence"/>
</dbReference>
<feature type="domain" description="WW" evidence="3">
    <location>
        <begin position="82"/>
        <end position="116"/>
    </location>
</feature>
<feature type="compositionally biased region" description="Basic and acidic residues" evidence="2">
    <location>
        <begin position="772"/>
        <end position="796"/>
    </location>
</feature>
<dbReference type="GeneID" id="106673026"/>
<dbReference type="EnsemblMetazoa" id="XM_014404930.2">
    <property type="protein sequence ID" value="XP_014260416.1"/>
    <property type="gene ID" value="LOC106673026"/>
</dbReference>
<evidence type="ECO:0000256" key="2">
    <source>
        <dbReference type="SAM" id="MobiDB-lite"/>
    </source>
</evidence>
<dbReference type="SUPFAM" id="SSF51045">
    <property type="entry name" value="WW domain"/>
    <property type="match status" value="1"/>
</dbReference>
<reference evidence="4" key="1">
    <citation type="submission" date="2022-01" db="UniProtKB">
        <authorList>
            <consortium name="EnsemblMetazoa"/>
        </authorList>
    </citation>
    <scope>IDENTIFICATION</scope>
</reference>